<evidence type="ECO:0000313" key="5">
    <source>
        <dbReference type="Proteomes" id="UP000536909"/>
    </source>
</evidence>
<reference evidence="2 5" key="2">
    <citation type="submission" date="2020-08" db="EMBL/GenBank/DDBJ databases">
        <title>Genomic Encyclopedia of Type Strains, Phase IV (KMG-IV): sequencing the most valuable type-strain genomes for metagenomic binning, comparative biology and taxonomic classification.</title>
        <authorList>
            <person name="Goeker M."/>
        </authorList>
    </citation>
    <scope>NUCLEOTIDE SEQUENCE [LARGE SCALE GENOMIC DNA]</scope>
    <source>
        <strain evidence="2 5">DSM 105434</strain>
    </source>
</reference>
<dbReference type="AlphaFoldDB" id="A0AAJ5F1L0"/>
<evidence type="ECO:0000256" key="1">
    <source>
        <dbReference type="SAM" id="Phobius"/>
    </source>
</evidence>
<organism evidence="3 4">
    <name type="scientific">Deinococcus metallilatus</name>
    <dbReference type="NCBI Taxonomy" id="1211322"/>
    <lineage>
        <taxon>Bacteria</taxon>
        <taxon>Thermotogati</taxon>
        <taxon>Deinococcota</taxon>
        <taxon>Deinococci</taxon>
        <taxon>Deinococcales</taxon>
        <taxon>Deinococcaceae</taxon>
        <taxon>Deinococcus</taxon>
    </lineage>
</organism>
<dbReference type="Proteomes" id="UP000536909">
    <property type="component" value="Unassembled WGS sequence"/>
</dbReference>
<sequence>MRLQTMYVDMRPIIVKWLGILLFLAFVALFLASIRPDMLRAAEKAREAYLQSTRSGQFDLGYLDHCMRSSACIKSFLVSWNAPLYIKSFIIAGLIFSVFCAAFGLLWRPEVIAMRDTRVNAAKVEESRLKSPTAPKGLL</sequence>
<keyword evidence="5" id="KW-1185">Reference proteome</keyword>
<dbReference type="EMBL" id="JACHFV010000019">
    <property type="protein sequence ID" value="MBB5297198.1"/>
    <property type="molecule type" value="Genomic_DNA"/>
</dbReference>
<comment type="caution">
    <text evidence="3">The sequence shown here is derived from an EMBL/GenBank/DDBJ whole genome shotgun (WGS) entry which is preliminary data.</text>
</comment>
<evidence type="ECO:0000313" key="2">
    <source>
        <dbReference type="EMBL" id="MBB5297198.1"/>
    </source>
</evidence>
<name>A0AAJ5F1L0_9DEIO</name>
<evidence type="ECO:0000313" key="4">
    <source>
        <dbReference type="Proteomes" id="UP000308000"/>
    </source>
</evidence>
<reference evidence="3 4" key="1">
    <citation type="submission" date="2019-04" db="EMBL/GenBank/DDBJ databases">
        <title>Deinococcus metalilatus MA1002 mutant No.5.</title>
        <authorList>
            <person name="Park W."/>
            <person name="Park C."/>
        </authorList>
    </citation>
    <scope>NUCLEOTIDE SEQUENCE [LARGE SCALE GENOMIC DNA]</scope>
    <source>
        <strain evidence="3 4">MA1002-m5</strain>
    </source>
</reference>
<accession>A0AAJ5F1L0</accession>
<keyword evidence="1" id="KW-1133">Transmembrane helix</keyword>
<dbReference type="EMBL" id="VBRC01000020">
    <property type="protein sequence ID" value="TLK21807.1"/>
    <property type="molecule type" value="Genomic_DNA"/>
</dbReference>
<keyword evidence="1" id="KW-0812">Transmembrane</keyword>
<dbReference type="Proteomes" id="UP000308000">
    <property type="component" value="Unassembled WGS sequence"/>
</dbReference>
<protein>
    <submittedName>
        <fullName evidence="3">Uncharacterized protein</fullName>
    </submittedName>
</protein>
<keyword evidence="1" id="KW-0472">Membrane</keyword>
<evidence type="ECO:0000313" key="3">
    <source>
        <dbReference type="EMBL" id="TLK21807.1"/>
    </source>
</evidence>
<proteinExistence type="predicted"/>
<dbReference type="RefSeq" id="WP_129117471.1">
    <property type="nucleotide sequence ID" value="NZ_BSUI01000036.1"/>
</dbReference>
<gene>
    <name evidence="3" type="ORF">FCS05_18660</name>
    <name evidence="2" type="ORF">HNQ10_004069</name>
</gene>
<feature type="transmembrane region" description="Helical" evidence="1">
    <location>
        <begin position="84"/>
        <end position="107"/>
    </location>
</feature>